<evidence type="ECO:0000256" key="7">
    <source>
        <dbReference type="ARBA" id="ARBA00022679"/>
    </source>
</evidence>
<dbReference type="GO" id="GO:0005737">
    <property type="term" value="C:cytoplasm"/>
    <property type="evidence" value="ECO:0007669"/>
    <property type="project" value="UniProtKB-ARBA"/>
</dbReference>
<dbReference type="Pfam" id="PF02780">
    <property type="entry name" value="Transketolase_C"/>
    <property type="match status" value="1"/>
</dbReference>
<evidence type="ECO:0000256" key="2">
    <source>
        <dbReference type="ARBA" id="ARBA00001936"/>
    </source>
</evidence>
<evidence type="ECO:0000256" key="6">
    <source>
        <dbReference type="ARBA" id="ARBA00011738"/>
    </source>
</evidence>
<evidence type="ECO:0000256" key="1">
    <source>
        <dbReference type="ARBA" id="ARBA00001913"/>
    </source>
</evidence>
<name>A0A1C6SQ12_9ACTN</name>
<dbReference type="PANTHER" id="PTHR43195:SF1">
    <property type="entry name" value="FI06132P-RELATED"/>
    <property type="match status" value="1"/>
</dbReference>
<evidence type="ECO:0000256" key="10">
    <source>
        <dbReference type="ARBA" id="ARBA00022842"/>
    </source>
</evidence>
<dbReference type="Proteomes" id="UP000199413">
    <property type="component" value="Unassembled WGS sequence"/>
</dbReference>
<dbReference type="PANTHER" id="PTHR43195">
    <property type="entry name" value="TRANSKETOLASE"/>
    <property type="match status" value="1"/>
</dbReference>
<feature type="domain" description="Transketolase-like pyrimidine-binding" evidence="13">
    <location>
        <begin position="387"/>
        <end position="549"/>
    </location>
</feature>
<dbReference type="Gene3D" id="3.40.50.920">
    <property type="match status" value="1"/>
</dbReference>
<evidence type="ECO:0000256" key="8">
    <source>
        <dbReference type="ARBA" id="ARBA00022723"/>
    </source>
</evidence>
<keyword evidence="7" id="KW-0808">Transferase</keyword>
<comment type="cofactor">
    <cofactor evidence="1">
        <name>Ca(2+)</name>
        <dbReference type="ChEBI" id="CHEBI:29108"/>
    </cofactor>
</comment>
<dbReference type="Gene3D" id="3.40.50.970">
    <property type="match status" value="2"/>
</dbReference>
<dbReference type="SMART" id="SM00861">
    <property type="entry name" value="Transket_pyr"/>
    <property type="match status" value="1"/>
</dbReference>
<comment type="cofactor">
    <cofactor evidence="4">
        <name>thiamine diphosphate</name>
        <dbReference type="ChEBI" id="CHEBI:58937"/>
    </cofactor>
</comment>
<keyword evidence="11" id="KW-0786">Thiamine pyrophosphate</keyword>
<dbReference type="InterPro" id="IPR033248">
    <property type="entry name" value="Transketolase_C"/>
</dbReference>
<dbReference type="PROSITE" id="PS00802">
    <property type="entry name" value="TRANSKETOLASE_2"/>
    <property type="match status" value="1"/>
</dbReference>
<comment type="subunit">
    <text evidence="6">Homodimer.</text>
</comment>
<dbReference type="GO" id="GO:0030976">
    <property type="term" value="F:thiamine pyrophosphate binding"/>
    <property type="evidence" value="ECO:0007669"/>
    <property type="project" value="TreeGrafter"/>
</dbReference>
<dbReference type="SUPFAM" id="SSF52922">
    <property type="entry name" value="TK C-terminal domain-like"/>
    <property type="match status" value="1"/>
</dbReference>
<comment type="similarity">
    <text evidence="5">Belongs to the transketolase family.</text>
</comment>
<evidence type="ECO:0000313" key="14">
    <source>
        <dbReference type="EMBL" id="SCL31359.1"/>
    </source>
</evidence>
<dbReference type="NCBIfam" id="NF004559">
    <property type="entry name" value="PRK05899.2-5"/>
    <property type="match status" value="1"/>
</dbReference>
<sequence length="693" mass="73478">MAFLTTVCAEAVSGSCLGREPGRPGDGGLAEKGRSLEAMPVTMEAERTLHQKEMTQLGELAAQLRVDAIRCSTRAGSGHPTSSLSAADLLAVLISRHLRYDWTDPRSRFNDHLIFSKGHASPLLYAVFKAVGAITDQELVDTYRQFGSRLQGHPTPALPWVDIATGSLGQGLPVGVGIALAGRYLDQLPFHVWAVCGDSETAEGSIWEALDKAGHYGLHNLTAIVDVNRFGQRGPTELEWDLDTYRRRVEAFGCQAIVIDGHDLAAIDEALGRARQATGPTVVLARTLKGKGVPEVENQPGWHGKPLKPEVAERAINALGGVRQIHVTSPRPEAAPPAKAPAAQAPTAEAPPTEAPPAAAPAAEAPPAEAPTGKPPTMPRYDKGAKVATRNAYGEALRALGSRPDVVALDGEVSDSTRADKFSEAYPDRFFEMFISEQQLVAAAVGLQVRGYRPFAATFAAFCSRAYDFIRMAGISQANIALCGSHAGVEIGADGPSQMGLEDLAAMRAVQGSTVLYPSDAVSCAALVSQMVDRKGVNYLRMTRGKYPVLYDNEDSFPVGGSKVLRGAEDDHVALIGAGVTVHNCLAAADELAREGVKARVIDLYSVKPLDRERLLDAVRVTEGRLVVVEDHYPEGGLGSAVLESLADLAEPVRVTHLAVRGLPTSGTSTELMDQAGIGVRAIASAARAALTR</sequence>
<accession>A0A1C6SQ12</accession>
<dbReference type="InterPro" id="IPR051424">
    <property type="entry name" value="Transketolase-like"/>
</dbReference>
<evidence type="ECO:0000259" key="13">
    <source>
        <dbReference type="SMART" id="SM00861"/>
    </source>
</evidence>
<evidence type="ECO:0000256" key="3">
    <source>
        <dbReference type="ARBA" id="ARBA00001946"/>
    </source>
</evidence>
<comment type="cofactor">
    <cofactor evidence="3">
        <name>Mg(2+)</name>
        <dbReference type="ChEBI" id="CHEBI:18420"/>
    </cofactor>
</comment>
<keyword evidence="10" id="KW-0460">Magnesium</keyword>
<dbReference type="Pfam" id="PF02779">
    <property type="entry name" value="Transket_pyr"/>
    <property type="match status" value="1"/>
</dbReference>
<dbReference type="AlphaFoldDB" id="A0A1C6SQ12"/>
<dbReference type="InterPro" id="IPR005474">
    <property type="entry name" value="Transketolase_N"/>
</dbReference>
<dbReference type="InterPro" id="IPR020826">
    <property type="entry name" value="Transketolase_BS"/>
</dbReference>
<feature type="compositionally biased region" description="Low complexity" evidence="12">
    <location>
        <begin position="360"/>
        <end position="372"/>
    </location>
</feature>
<protein>
    <submittedName>
        <fullName evidence="14">Transketolase</fullName>
    </submittedName>
</protein>
<dbReference type="CDD" id="cd02012">
    <property type="entry name" value="TPP_TK"/>
    <property type="match status" value="1"/>
</dbReference>
<keyword evidence="8" id="KW-0479">Metal-binding</keyword>
<dbReference type="Pfam" id="PF00456">
    <property type="entry name" value="Transketolase_N"/>
    <property type="match status" value="1"/>
</dbReference>
<comment type="cofactor">
    <cofactor evidence="2">
        <name>Mn(2+)</name>
        <dbReference type="ChEBI" id="CHEBI:29035"/>
    </cofactor>
</comment>
<evidence type="ECO:0000313" key="15">
    <source>
        <dbReference type="Proteomes" id="UP000199413"/>
    </source>
</evidence>
<evidence type="ECO:0000256" key="4">
    <source>
        <dbReference type="ARBA" id="ARBA00001964"/>
    </source>
</evidence>
<dbReference type="STRING" id="568872.GA0070624_4253"/>
<dbReference type="EMBL" id="FMHV01000002">
    <property type="protein sequence ID" value="SCL31359.1"/>
    <property type="molecule type" value="Genomic_DNA"/>
</dbReference>
<evidence type="ECO:0000256" key="9">
    <source>
        <dbReference type="ARBA" id="ARBA00022837"/>
    </source>
</evidence>
<feature type="region of interest" description="Disordered" evidence="12">
    <location>
        <begin position="329"/>
        <end position="385"/>
    </location>
</feature>
<dbReference type="RefSeq" id="WP_245718912.1">
    <property type="nucleotide sequence ID" value="NZ_FMHV01000002.1"/>
</dbReference>
<evidence type="ECO:0000256" key="5">
    <source>
        <dbReference type="ARBA" id="ARBA00007131"/>
    </source>
</evidence>
<dbReference type="GO" id="GO:0004802">
    <property type="term" value="F:transketolase activity"/>
    <property type="evidence" value="ECO:0007669"/>
    <property type="project" value="TreeGrafter"/>
</dbReference>
<evidence type="ECO:0000256" key="11">
    <source>
        <dbReference type="ARBA" id="ARBA00023052"/>
    </source>
</evidence>
<reference evidence="15" key="1">
    <citation type="submission" date="2016-06" db="EMBL/GenBank/DDBJ databases">
        <authorList>
            <person name="Varghese N."/>
            <person name="Submissions Spin"/>
        </authorList>
    </citation>
    <scope>NUCLEOTIDE SEQUENCE [LARGE SCALE GENOMIC DNA]</scope>
    <source>
        <strain evidence="15">DSM 45431</strain>
    </source>
</reference>
<evidence type="ECO:0000256" key="12">
    <source>
        <dbReference type="SAM" id="MobiDB-lite"/>
    </source>
</evidence>
<dbReference type="FunFam" id="3.40.50.970:FF:000129">
    <property type="entry name" value="Transketolase"/>
    <property type="match status" value="1"/>
</dbReference>
<feature type="compositionally biased region" description="Low complexity" evidence="12">
    <location>
        <begin position="340"/>
        <end position="352"/>
    </location>
</feature>
<keyword evidence="9" id="KW-0106">Calcium</keyword>
<dbReference type="InterPro" id="IPR005475">
    <property type="entry name" value="Transketolase-like_Pyr-bd"/>
</dbReference>
<dbReference type="InterPro" id="IPR029061">
    <property type="entry name" value="THDP-binding"/>
</dbReference>
<dbReference type="SUPFAM" id="SSF52518">
    <property type="entry name" value="Thiamin diphosphate-binding fold (THDP-binding)"/>
    <property type="match status" value="2"/>
</dbReference>
<organism evidence="14 15">
    <name type="scientific">Micromonospora rhizosphaerae</name>
    <dbReference type="NCBI Taxonomy" id="568872"/>
    <lineage>
        <taxon>Bacteria</taxon>
        <taxon>Bacillati</taxon>
        <taxon>Actinomycetota</taxon>
        <taxon>Actinomycetes</taxon>
        <taxon>Micromonosporales</taxon>
        <taxon>Micromonosporaceae</taxon>
        <taxon>Micromonospora</taxon>
    </lineage>
</organism>
<dbReference type="InterPro" id="IPR009014">
    <property type="entry name" value="Transketo_C/PFOR_II"/>
</dbReference>
<dbReference type="GO" id="GO:0000287">
    <property type="term" value="F:magnesium ion binding"/>
    <property type="evidence" value="ECO:0007669"/>
    <property type="project" value="UniProtKB-ARBA"/>
</dbReference>
<keyword evidence="15" id="KW-1185">Reference proteome</keyword>
<proteinExistence type="inferred from homology"/>
<dbReference type="CDD" id="cd07033">
    <property type="entry name" value="TPP_PYR_DXS_TK_like"/>
    <property type="match status" value="1"/>
</dbReference>
<gene>
    <name evidence="14" type="ORF">GA0070624_4253</name>
</gene>